<protein>
    <submittedName>
        <fullName evidence="2">Uncharacterized protein</fullName>
    </submittedName>
</protein>
<dbReference type="OrthoDB" id="3538611at2"/>
<gene>
    <name evidence="2" type="ORF">FH608_008240</name>
</gene>
<sequence>MRIWRIVLLPVLLAALTASATPPAAAVQDQDDVLVDYRRQGGFAGFDDRVAVHRDGCAWLSRRAKPAVRRCLTGEERRRLLAYLKDVTIGPSEPRPMGADFLAYTLAYGGRRATRYSLPPSWRPVVEELDRLMEKYR</sequence>
<comment type="caution">
    <text evidence="2">The sequence shown here is derived from an EMBL/GenBank/DDBJ whole genome shotgun (WGS) entry which is preliminary data.</text>
</comment>
<dbReference type="EMBL" id="VDLX02000002">
    <property type="protein sequence ID" value="KAB8196687.1"/>
    <property type="molecule type" value="Genomic_DNA"/>
</dbReference>
<dbReference type="AlphaFoldDB" id="A0A5C4WSS0"/>
<evidence type="ECO:0000256" key="1">
    <source>
        <dbReference type="SAM" id="SignalP"/>
    </source>
</evidence>
<name>A0A5C4WSS0_9ACTN</name>
<proteinExistence type="predicted"/>
<dbReference type="Proteomes" id="UP000312512">
    <property type="component" value="Unassembled WGS sequence"/>
</dbReference>
<organism evidence="2 3">
    <name type="scientific">Nonomuraea phyllanthi</name>
    <dbReference type="NCBI Taxonomy" id="2219224"/>
    <lineage>
        <taxon>Bacteria</taxon>
        <taxon>Bacillati</taxon>
        <taxon>Actinomycetota</taxon>
        <taxon>Actinomycetes</taxon>
        <taxon>Streptosporangiales</taxon>
        <taxon>Streptosporangiaceae</taxon>
        <taxon>Nonomuraea</taxon>
    </lineage>
</organism>
<keyword evidence="1" id="KW-0732">Signal</keyword>
<keyword evidence="3" id="KW-1185">Reference proteome</keyword>
<dbReference type="RefSeq" id="WP_139629748.1">
    <property type="nucleotide sequence ID" value="NZ_VDLX02000002.1"/>
</dbReference>
<evidence type="ECO:0000313" key="3">
    <source>
        <dbReference type="Proteomes" id="UP000312512"/>
    </source>
</evidence>
<evidence type="ECO:0000313" key="2">
    <source>
        <dbReference type="EMBL" id="KAB8196687.1"/>
    </source>
</evidence>
<feature type="chain" id="PRO_5039158845" evidence="1">
    <location>
        <begin position="21"/>
        <end position="137"/>
    </location>
</feature>
<accession>A0A5C4WSS0</accession>
<feature type="signal peptide" evidence="1">
    <location>
        <begin position="1"/>
        <end position="20"/>
    </location>
</feature>
<reference evidence="2 3" key="1">
    <citation type="submission" date="2019-10" db="EMBL/GenBank/DDBJ databases">
        <title>Nonomuraea sp. nov., isolated from Phyllanthus amarus.</title>
        <authorList>
            <person name="Klykleung N."/>
            <person name="Tanasupawat S."/>
        </authorList>
    </citation>
    <scope>NUCLEOTIDE SEQUENCE [LARGE SCALE GENOMIC DNA]</scope>
    <source>
        <strain evidence="2 3">PA1-10</strain>
    </source>
</reference>